<dbReference type="Pfam" id="PF13192">
    <property type="entry name" value="Thioredoxin_3"/>
    <property type="match status" value="1"/>
</dbReference>
<dbReference type="AlphaFoldDB" id="A0A3B6VX81"/>
<dbReference type="InterPro" id="IPR012336">
    <property type="entry name" value="Thioredoxin-like_fold"/>
</dbReference>
<proteinExistence type="predicted"/>
<dbReference type="Proteomes" id="UP000092328">
    <property type="component" value="Chromosome"/>
</dbReference>
<evidence type="ECO:0000313" key="3">
    <source>
        <dbReference type="Proteomes" id="UP000092328"/>
    </source>
</evidence>
<reference evidence="3" key="1">
    <citation type="journal article" date="2016" name="Genome Announc.">
        <title>Complete Genome Sequence of Brachyspira hyodysenteriae Type Strain B78 (ATCC 27164).</title>
        <authorList>
            <person name="Mirajkar N.S."/>
            <person name="Johnson T.J."/>
            <person name="Gebhart C.J."/>
        </authorList>
    </citation>
    <scope>NUCLEOTIDE SEQUENCE [LARGE SCALE GENOMIC DNA]</scope>
    <source>
        <strain evidence="3">B78</strain>
    </source>
</reference>
<evidence type="ECO:0000259" key="1">
    <source>
        <dbReference type="Pfam" id="PF13192"/>
    </source>
</evidence>
<dbReference type="NCBIfam" id="TIGR00412">
    <property type="entry name" value="redox_disulf_2"/>
    <property type="match status" value="1"/>
</dbReference>
<dbReference type="RefSeq" id="WP_020064323.1">
    <property type="nucleotide sequence ID" value="NZ_CP015910.2"/>
</dbReference>
<dbReference type="EMBL" id="CP015910">
    <property type="protein sequence ID" value="ANN63226.1"/>
    <property type="molecule type" value="Genomic_DNA"/>
</dbReference>
<accession>A0A3B6VX81</accession>
<keyword evidence="3" id="KW-1185">Reference proteome</keyword>
<dbReference type="InterPro" id="IPR005243">
    <property type="entry name" value="THIRX-like_proc"/>
</dbReference>
<dbReference type="SUPFAM" id="SSF52833">
    <property type="entry name" value="Thioredoxin-like"/>
    <property type="match status" value="1"/>
</dbReference>
<organism evidence="2 3">
    <name type="scientific">Brachyspira hyodysenteriae ATCC 27164</name>
    <dbReference type="NCBI Taxonomy" id="1266923"/>
    <lineage>
        <taxon>Bacteria</taxon>
        <taxon>Pseudomonadati</taxon>
        <taxon>Spirochaetota</taxon>
        <taxon>Spirochaetia</taxon>
        <taxon>Brachyspirales</taxon>
        <taxon>Brachyspiraceae</taxon>
        <taxon>Brachyspira</taxon>
    </lineage>
</organism>
<dbReference type="OrthoDB" id="9800630at2"/>
<dbReference type="InterPro" id="IPR036249">
    <property type="entry name" value="Thioredoxin-like_sf"/>
</dbReference>
<gene>
    <name evidence="2" type="ORF">BHYOB78_04925</name>
</gene>
<dbReference type="KEGG" id="bhd:BHYOB78_04925"/>
<dbReference type="PANTHER" id="PTHR36450">
    <property type="entry name" value="THIOREDOXIN"/>
    <property type="match status" value="1"/>
</dbReference>
<dbReference type="Gene3D" id="3.40.30.10">
    <property type="entry name" value="Glutaredoxin"/>
    <property type="match status" value="1"/>
</dbReference>
<evidence type="ECO:0000313" key="2">
    <source>
        <dbReference type="EMBL" id="ANN63226.1"/>
    </source>
</evidence>
<feature type="domain" description="Thioredoxin-like fold" evidence="1">
    <location>
        <begin position="26"/>
        <end position="100"/>
    </location>
</feature>
<protein>
    <submittedName>
        <fullName evidence="2">Redox-active disulfide protein 2</fullName>
    </submittedName>
</protein>
<reference evidence="3" key="2">
    <citation type="journal article" date="2017" name="Genome Announc.">
        <title>Correction for Mirajkar et al., Complete Genome Sequence of Brachyspira hyodysenteriae Type Strain B78 (ATCC 27164).</title>
        <authorList>
            <person name="Mirajkar N.S."/>
            <person name="Johnson T.J."/>
            <person name="Gebhart C.J."/>
        </authorList>
    </citation>
    <scope>NUCLEOTIDE SEQUENCE [LARGE SCALE GENOMIC DNA]</scope>
    <source>
        <strain evidence="3">B78</strain>
    </source>
</reference>
<dbReference type="PANTHER" id="PTHR36450:SF1">
    <property type="entry name" value="THIOREDOXIN"/>
    <property type="match status" value="1"/>
</dbReference>
<sequence length="103" mass="11339">MFFNNNKKSKCICGGLCSDTSEENARIKILGTGCLNCKKLEENTLKALKDMGVNLTVGHVYDIEKIAAYGVISTPSLVLDENVLSYGKVLNKDEIIELLKDKL</sequence>
<name>A0A3B6VX81_BRAHO</name>